<dbReference type="GO" id="GO:0016740">
    <property type="term" value="F:transferase activity"/>
    <property type="evidence" value="ECO:0007669"/>
    <property type="project" value="UniProtKB-KW"/>
</dbReference>
<feature type="transmembrane region" description="Helical" evidence="1">
    <location>
        <begin position="283"/>
        <end position="307"/>
    </location>
</feature>
<evidence type="ECO:0000256" key="1">
    <source>
        <dbReference type="SAM" id="Phobius"/>
    </source>
</evidence>
<protein>
    <submittedName>
        <fullName evidence="3">Glycosyltransferase involved in cell wall biosynthesis</fullName>
    </submittedName>
</protein>
<evidence type="ECO:0000259" key="2">
    <source>
        <dbReference type="Pfam" id="PF00535"/>
    </source>
</evidence>
<dbReference type="PANTHER" id="PTHR43685:SF2">
    <property type="entry name" value="GLYCOSYLTRANSFERASE 2-LIKE DOMAIN-CONTAINING PROTEIN"/>
    <property type="match status" value="1"/>
</dbReference>
<evidence type="ECO:0000313" key="4">
    <source>
        <dbReference type="Proteomes" id="UP000541425"/>
    </source>
</evidence>
<evidence type="ECO:0000313" key="3">
    <source>
        <dbReference type="EMBL" id="MBB3703038.1"/>
    </source>
</evidence>
<proteinExistence type="predicted"/>
<organism evidence="3 4">
    <name type="scientific">Alloprevotella rava</name>
    <dbReference type="NCBI Taxonomy" id="671218"/>
    <lineage>
        <taxon>Bacteria</taxon>
        <taxon>Pseudomonadati</taxon>
        <taxon>Bacteroidota</taxon>
        <taxon>Bacteroidia</taxon>
        <taxon>Bacteroidales</taxon>
        <taxon>Prevotellaceae</taxon>
        <taxon>Alloprevotella</taxon>
    </lineage>
</organism>
<sequence length="390" mass="45009">MLFNIQIIFIGVACIALLLLYLLRWRDYTLPQRRKCQQEALKEERPKISIIIPVSKEAALLEQNLPYFLEQQFPSFEVVVVNIASNAETSDVLKRLEAKYKNLRHTFVPKTSRYIDRQKLALTLGIRAAHSEWCVLTVPDCRPASNLWLATMTQNLKPITIGYGNYIDDGSNLARCAIYERLCAQLRVLRAGFQGKACGADGTNLIISKQLFLDNQGFAGSLELPFGSCALLVDQLATEENVCFVWDTKATMLQELPSTLILHNEKMYLAELRKHLSKNAYWWALREAFASWAFYIFLFTEAVYIASRIYESTTAEAYKLTHLFTDIPSLLLLMCWMITPIILFRQLTKQLELRKYGVLLHHYALLQPFRTFINKIRSLKHQEDFIRPIV</sequence>
<dbReference type="PANTHER" id="PTHR43685">
    <property type="entry name" value="GLYCOSYLTRANSFERASE"/>
    <property type="match status" value="1"/>
</dbReference>
<dbReference type="InterPro" id="IPR050834">
    <property type="entry name" value="Glycosyltransf_2"/>
</dbReference>
<comment type="caution">
    <text evidence="3">The sequence shown here is derived from an EMBL/GenBank/DDBJ whole genome shotgun (WGS) entry which is preliminary data.</text>
</comment>
<accession>A0A7W5UF85</accession>
<dbReference type="Proteomes" id="UP000541425">
    <property type="component" value="Unassembled WGS sequence"/>
</dbReference>
<gene>
    <name evidence="3" type="ORF">FHS60_001511</name>
</gene>
<dbReference type="SUPFAM" id="SSF53448">
    <property type="entry name" value="Nucleotide-diphospho-sugar transferases"/>
    <property type="match status" value="1"/>
</dbReference>
<dbReference type="RefSeq" id="WP_183696970.1">
    <property type="nucleotide sequence ID" value="NZ_JACICA010000007.1"/>
</dbReference>
<keyword evidence="3" id="KW-0808">Transferase</keyword>
<feature type="transmembrane region" description="Helical" evidence="1">
    <location>
        <begin position="327"/>
        <end position="344"/>
    </location>
</feature>
<keyword evidence="1" id="KW-0812">Transmembrane</keyword>
<dbReference type="Pfam" id="PF00535">
    <property type="entry name" value="Glycos_transf_2"/>
    <property type="match status" value="1"/>
</dbReference>
<dbReference type="EMBL" id="JACICA010000007">
    <property type="protein sequence ID" value="MBB3703038.1"/>
    <property type="molecule type" value="Genomic_DNA"/>
</dbReference>
<dbReference type="Gene3D" id="3.90.550.10">
    <property type="entry name" value="Spore Coat Polysaccharide Biosynthesis Protein SpsA, Chain A"/>
    <property type="match status" value="1"/>
</dbReference>
<feature type="domain" description="Glycosyltransferase 2-like" evidence="2">
    <location>
        <begin position="49"/>
        <end position="152"/>
    </location>
</feature>
<name>A0A7W5UF85_9BACT</name>
<keyword evidence="1" id="KW-0472">Membrane</keyword>
<keyword evidence="1" id="KW-1133">Transmembrane helix</keyword>
<feature type="transmembrane region" description="Helical" evidence="1">
    <location>
        <begin position="6"/>
        <end position="25"/>
    </location>
</feature>
<dbReference type="AlphaFoldDB" id="A0A7W5UF85"/>
<reference evidence="3 4" key="1">
    <citation type="submission" date="2020-08" db="EMBL/GenBank/DDBJ databases">
        <title>Genomic Encyclopedia of Type Strains, Phase IV (KMG-IV): sequencing the most valuable type-strain genomes for metagenomic binning, comparative biology and taxonomic classification.</title>
        <authorList>
            <person name="Goeker M."/>
        </authorList>
    </citation>
    <scope>NUCLEOTIDE SEQUENCE [LARGE SCALE GENOMIC DNA]</scope>
    <source>
        <strain evidence="3 4">DSM 22548</strain>
    </source>
</reference>
<dbReference type="InterPro" id="IPR001173">
    <property type="entry name" value="Glyco_trans_2-like"/>
</dbReference>
<dbReference type="InterPro" id="IPR029044">
    <property type="entry name" value="Nucleotide-diphossugar_trans"/>
</dbReference>